<reference evidence="2 3" key="1">
    <citation type="submission" date="2015-07" db="EMBL/GenBank/DDBJ databases">
        <title>Draft genome of Achromobacter spanius.</title>
        <authorList>
            <person name="Wang X."/>
        </authorList>
    </citation>
    <scope>NUCLEOTIDE SEQUENCE [LARGE SCALE GENOMIC DNA]</scope>
    <source>
        <strain evidence="2 3">CGMCC9173</strain>
    </source>
</reference>
<evidence type="ECO:0000313" key="2">
    <source>
        <dbReference type="EMBL" id="KNE24394.1"/>
    </source>
</evidence>
<feature type="compositionally biased region" description="Polar residues" evidence="1">
    <location>
        <begin position="72"/>
        <end position="81"/>
    </location>
</feature>
<feature type="region of interest" description="Disordered" evidence="1">
    <location>
        <begin position="59"/>
        <end position="81"/>
    </location>
</feature>
<evidence type="ECO:0000313" key="3">
    <source>
        <dbReference type="Proteomes" id="UP000037511"/>
    </source>
</evidence>
<feature type="region of interest" description="Disordered" evidence="1">
    <location>
        <begin position="1"/>
        <end position="20"/>
    </location>
</feature>
<dbReference type="EMBL" id="LGVG01000048">
    <property type="protein sequence ID" value="KNE24394.1"/>
    <property type="molecule type" value="Genomic_DNA"/>
</dbReference>
<gene>
    <name evidence="2" type="ORF">AFM18_25275</name>
</gene>
<name>A0AAW3HZ54_9BURK</name>
<dbReference type="Proteomes" id="UP000037511">
    <property type="component" value="Unassembled WGS sequence"/>
</dbReference>
<accession>A0AAW3HZ54</accession>
<evidence type="ECO:0000256" key="1">
    <source>
        <dbReference type="SAM" id="MobiDB-lite"/>
    </source>
</evidence>
<sequence>MGVAREISKKNANANRAKPIKQRRVLLKEQPYRKRCMMGCARWTAAFFYPFHSRFTHPTPSLQRHQVAASPRGNSRFANTP</sequence>
<organism evidence="2 3">
    <name type="scientific">Achromobacter spanius</name>
    <dbReference type="NCBI Taxonomy" id="217203"/>
    <lineage>
        <taxon>Bacteria</taxon>
        <taxon>Pseudomonadati</taxon>
        <taxon>Pseudomonadota</taxon>
        <taxon>Betaproteobacteria</taxon>
        <taxon>Burkholderiales</taxon>
        <taxon>Alcaligenaceae</taxon>
        <taxon>Achromobacter</taxon>
    </lineage>
</organism>
<proteinExistence type="predicted"/>
<dbReference type="AlphaFoldDB" id="A0AAW3HZ54"/>
<comment type="caution">
    <text evidence="2">The sequence shown here is derived from an EMBL/GenBank/DDBJ whole genome shotgun (WGS) entry which is preliminary data.</text>
</comment>
<protein>
    <submittedName>
        <fullName evidence="2">Uncharacterized protein</fullName>
    </submittedName>
</protein>